<sequence>MKKLHLFLLVMFSFSSYAEQLNCNAIYKENTMGGAIKSYEILNIKKINDNHYGLKIKVRGSIRQKLDNFPYNSTHKLMNIICSDKEKEQQLKSLLKL</sequence>
<keyword evidence="1" id="KW-0732">Signal</keyword>
<name>A0A556RSJ8_9GAMM</name>
<evidence type="ECO:0000313" key="2">
    <source>
        <dbReference type="EMBL" id="TSJ91849.1"/>
    </source>
</evidence>
<organism evidence="2 3">
    <name type="scientific">Gilliamella apicola</name>
    <dbReference type="NCBI Taxonomy" id="1196095"/>
    <lineage>
        <taxon>Bacteria</taxon>
        <taxon>Pseudomonadati</taxon>
        <taxon>Pseudomonadota</taxon>
        <taxon>Gammaproteobacteria</taxon>
        <taxon>Orbales</taxon>
        <taxon>Orbaceae</taxon>
        <taxon>Gilliamella</taxon>
    </lineage>
</organism>
<dbReference type="AlphaFoldDB" id="A0A556RSJ8"/>
<dbReference type="EMBL" id="VMHL01000001">
    <property type="protein sequence ID" value="TSJ91849.1"/>
    <property type="molecule type" value="Genomic_DNA"/>
</dbReference>
<accession>A0A556RSJ8</accession>
<dbReference type="RefSeq" id="WP_144187615.1">
    <property type="nucleotide sequence ID" value="NZ_VMHL01000001.1"/>
</dbReference>
<feature type="signal peptide" evidence="1">
    <location>
        <begin position="1"/>
        <end position="18"/>
    </location>
</feature>
<evidence type="ECO:0000256" key="1">
    <source>
        <dbReference type="SAM" id="SignalP"/>
    </source>
</evidence>
<gene>
    <name evidence="2" type="ORF">FPQ14_00865</name>
</gene>
<comment type="caution">
    <text evidence="2">The sequence shown here is derived from an EMBL/GenBank/DDBJ whole genome shotgun (WGS) entry which is preliminary data.</text>
</comment>
<proteinExistence type="predicted"/>
<protein>
    <submittedName>
        <fullName evidence="2">Uncharacterized protein</fullName>
    </submittedName>
</protein>
<feature type="chain" id="PRO_5021942898" evidence="1">
    <location>
        <begin position="19"/>
        <end position="97"/>
    </location>
</feature>
<evidence type="ECO:0000313" key="3">
    <source>
        <dbReference type="Proteomes" id="UP000319138"/>
    </source>
</evidence>
<dbReference type="Proteomes" id="UP000319138">
    <property type="component" value="Unassembled WGS sequence"/>
</dbReference>
<reference evidence="2 3" key="1">
    <citation type="submission" date="2019-07" db="EMBL/GenBank/DDBJ databases">
        <title>Gilliamella genomes.</title>
        <authorList>
            <person name="Zheng H."/>
        </authorList>
    </citation>
    <scope>NUCLEOTIDE SEQUENCE [LARGE SCALE GENOMIC DNA]</scope>
    <source>
        <strain evidence="2 3">W8131</strain>
    </source>
</reference>